<dbReference type="GeneID" id="62639393"/>
<evidence type="ECO:0000313" key="5">
    <source>
        <dbReference type="EMBL" id="MBM2418983.1"/>
    </source>
</evidence>
<dbReference type="CDD" id="cd03801">
    <property type="entry name" value="GT4_PimA-like"/>
    <property type="match status" value="1"/>
</dbReference>
<gene>
    <name evidence="4" type="ORF">JQX41_18495</name>
    <name evidence="5" type="ORF">JQX48_18515</name>
</gene>
<evidence type="ECO:0000259" key="3">
    <source>
        <dbReference type="Pfam" id="PF00534"/>
    </source>
</evidence>
<dbReference type="PANTHER" id="PTHR12526:SF510">
    <property type="entry name" value="D-INOSITOL 3-PHOSPHATE GLYCOSYLTRANSFERASE"/>
    <property type="match status" value="1"/>
</dbReference>
<keyword evidence="2" id="KW-0808">Transferase</keyword>
<evidence type="ECO:0000313" key="4">
    <source>
        <dbReference type="EMBL" id="MBM2414312.1"/>
    </source>
</evidence>
<proteinExistence type="predicted"/>
<organism evidence="4 6">
    <name type="scientific">Marivita cryptomonadis</name>
    <dbReference type="NCBI Taxonomy" id="505252"/>
    <lineage>
        <taxon>Bacteria</taxon>
        <taxon>Pseudomonadati</taxon>
        <taxon>Pseudomonadota</taxon>
        <taxon>Alphaproteobacteria</taxon>
        <taxon>Rhodobacterales</taxon>
        <taxon>Roseobacteraceae</taxon>
        <taxon>Marivita</taxon>
    </lineage>
</organism>
<dbReference type="RefSeq" id="WP_085627660.1">
    <property type="nucleotide sequence ID" value="NZ_JAFBWU010000014.1"/>
</dbReference>
<comment type="caution">
    <text evidence="4">The sequence shown here is derived from an EMBL/GenBank/DDBJ whole genome shotgun (WGS) entry which is preliminary data.</text>
</comment>
<dbReference type="AlphaFoldDB" id="A0A9Q2S6N5"/>
<dbReference type="Proteomes" id="UP000809440">
    <property type="component" value="Unassembled WGS sequence"/>
</dbReference>
<evidence type="ECO:0000313" key="7">
    <source>
        <dbReference type="Proteomes" id="UP000809440"/>
    </source>
</evidence>
<dbReference type="OrthoDB" id="9790710at2"/>
<dbReference type="SUPFAM" id="SSF53756">
    <property type="entry name" value="UDP-Glycosyltransferase/glycogen phosphorylase"/>
    <property type="match status" value="1"/>
</dbReference>
<dbReference type="PANTHER" id="PTHR12526">
    <property type="entry name" value="GLYCOSYLTRANSFERASE"/>
    <property type="match status" value="1"/>
</dbReference>
<reference evidence="4 7" key="1">
    <citation type="submission" date="2021-01" db="EMBL/GenBank/DDBJ databases">
        <title>Diatom-associated Roseobacters Show Island Model of Population Structure.</title>
        <authorList>
            <person name="Qu L."/>
            <person name="Feng X."/>
            <person name="Chen Y."/>
            <person name="Li L."/>
            <person name="Wang X."/>
            <person name="Hu Z."/>
            <person name="Wang H."/>
            <person name="Luo H."/>
        </authorList>
    </citation>
    <scope>NUCLEOTIDE SEQUENCE</scope>
    <source>
        <strain evidence="5 7">CC28-63</strain>
        <strain evidence="4">CC28-69</strain>
    </source>
</reference>
<dbReference type="Pfam" id="PF00534">
    <property type="entry name" value="Glycos_transf_1"/>
    <property type="match status" value="1"/>
</dbReference>
<accession>A0A9Q2S6N5</accession>
<dbReference type="EMBL" id="JAFBXF010000014">
    <property type="protein sequence ID" value="MBM2418983.1"/>
    <property type="molecule type" value="Genomic_DNA"/>
</dbReference>
<dbReference type="GO" id="GO:0016757">
    <property type="term" value="F:glycosyltransferase activity"/>
    <property type="evidence" value="ECO:0007669"/>
    <property type="project" value="UniProtKB-KW"/>
</dbReference>
<dbReference type="InterPro" id="IPR001296">
    <property type="entry name" value="Glyco_trans_1"/>
</dbReference>
<keyword evidence="7" id="KW-1185">Reference proteome</keyword>
<name>A0A9Q2S6N5_9RHOB</name>
<dbReference type="Gene3D" id="3.40.50.2000">
    <property type="entry name" value="Glycogen Phosphorylase B"/>
    <property type="match status" value="2"/>
</dbReference>
<evidence type="ECO:0000256" key="1">
    <source>
        <dbReference type="ARBA" id="ARBA00022676"/>
    </source>
</evidence>
<protein>
    <submittedName>
        <fullName evidence="4">Glycosyltransferase family 4 protein</fullName>
    </submittedName>
</protein>
<keyword evidence="1" id="KW-0328">Glycosyltransferase</keyword>
<evidence type="ECO:0000313" key="6">
    <source>
        <dbReference type="Proteomes" id="UP000755667"/>
    </source>
</evidence>
<feature type="domain" description="Glycosyl transferase family 1" evidence="3">
    <location>
        <begin position="242"/>
        <end position="379"/>
    </location>
</feature>
<dbReference type="EMBL" id="JAFBXE010000014">
    <property type="protein sequence ID" value="MBM2414312.1"/>
    <property type="molecule type" value="Genomic_DNA"/>
</dbReference>
<dbReference type="Proteomes" id="UP000755667">
    <property type="component" value="Unassembled WGS sequence"/>
</dbReference>
<sequence length="445" mass="48796">MQTSRNRPPRVLAIAEAANPEWVSVPLVGWSLAQALRDVADVHLVTQVRNRDAILRAGLVEGKDFTAIDSEAVARPLWALAEKLRMGEGKGWTTLQAINALIYPWFEHLVWKEFGPAIKAGAFDVVHRITPLSPTISSPIARKVHRVGVPFVLGPLNGGVPWPKHFDAERRAEKEWLSYIRSAYKHLPGRNTALKHASAIVVGSHHTQSEIPKAYQDKTVYIPENGIDPGRFNKIAKPTGDVLKACFVGRLVPYKGADMLIAAAADLLRSGRMTLDIIGDGPMLGDLIAQAKSLGCETGLKFHKWIDHSEVQTLLSKSHILSFPSIREFGGGVVLEAMALGVVPVIVDYAGPGELVTTQTGFKVPCGSRDEIIAGFHTIFERLAENPDALAPIAATAKARVDEYFLWSRKANQIRDVYEWTLDKRQADKPDIFAAGLRPISATMP</sequence>
<evidence type="ECO:0000256" key="2">
    <source>
        <dbReference type="ARBA" id="ARBA00022679"/>
    </source>
</evidence>